<keyword evidence="3" id="KW-1185">Reference proteome</keyword>
<dbReference type="SMART" id="SM00481">
    <property type="entry name" value="POLIIIAc"/>
    <property type="match status" value="1"/>
</dbReference>
<evidence type="ECO:0000313" key="3">
    <source>
        <dbReference type="Proteomes" id="UP000663801"/>
    </source>
</evidence>
<protein>
    <submittedName>
        <fullName evidence="2">PHP domain-containing protein</fullName>
    </submittedName>
</protein>
<sequence>MLIDLHTHSDRSDGTDTPVQLLAGAVAAGLDVLGVTDHDTTGGWEAVTAARPAGLTVVLGTEFSTQVALAGRQVSVHLLGYLFDPTDPTIVAEHLRLRQARLLRGMAIVQRLVAAGVPISEQQVLEIAAGAPVGRPHIGRALVAAGVVDSVTDAFATYLSGQGPYYVPKPDTDLPAAVSMIAAAGGVPVLAHPRGRGEGRVLTPDYIGTLVDLGLAGVEVDHPDHGPEVRGELRELAGRLGLVMTGSSDYHGSNKTLRLGQEHTAPEQLAALIDRSSGVVRPLGPLARAGGGE</sequence>
<evidence type="ECO:0000259" key="1">
    <source>
        <dbReference type="SMART" id="SM00481"/>
    </source>
</evidence>
<dbReference type="PANTHER" id="PTHR42924">
    <property type="entry name" value="EXONUCLEASE"/>
    <property type="match status" value="1"/>
</dbReference>
<dbReference type="InterPro" id="IPR052018">
    <property type="entry name" value="PHP_domain"/>
</dbReference>
<dbReference type="GO" id="GO:0004534">
    <property type="term" value="F:5'-3' RNA exonuclease activity"/>
    <property type="evidence" value="ECO:0007669"/>
    <property type="project" value="TreeGrafter"/>
</dbReference>
<name>A0A938YH56_9ACTN</name>
<reference evidence="2" key="1">
    <citation type="submission" date="2021-01" db="EMBL/GenBank/DDBJ databases">
        <title>KCTC 19127 draft genome.</title>
        <authorList>
            <person name="An D."/>
        </authorList>
    </citation>
    <scope>NUCLEOTIDE SEQUENCE</scope>
    <source>
        <strain evidence="2">KCTC 19127</strain>
    </source>
</reference>
<feature type="domain" description="Polymerase/histidinol phosphatase N-terminal" evidence="1">
    <location>
        <begin position="3"/>
        <end position="67"/>
    </location>
</feature>
<dbReference type="Gene3D" id="3.20.20.140">
    <property type="entry name" value="Metal-dependent hydrolases"/>
    <property type="match status" value="1"/>
</dbReference>
<dbReference type="SUPFAM" id="SSF89550">
    <property type="entry name" value="PHP domain-like"/>
    <property type="match status" value="1"/>
</dbReference>
<gene>
    <name evidence="2" type="ORF">JL107_00865</name>
</gene>
<dbReference type="RefSeq" id="WP_205255145.1">
    <property type="nucleotide sequence ID" value="NZ_BAAAPV010000001.1"/>
</dbReference>
<dbReference type="EMBL" id="JAERWL010000002">
    <property type="protein sequence ID" value="MBM9474984.1"/>
    <property type="molecule type" value="Genomic_DNA"/>
</dbReference>
<dbReference type="AlphaFoldDB" id="A0A938YH56"/>
<dbReference type="InterPro" id="IPR003141">
    <property type="entry name" value="Pol/His_phosphatase_N"/>
</dbReference>
<proteinExistence type="predicted"/>
<dbReference type="Proteomes" id="UP000663801">
    <property type="component" value="Unassembled WGS sequence"/>
</dbReference>
<dbReference type="InterPro" id="IPR016195">
    <property type="entry name" value="Pol/histidinol_Pase-like"/>
</dbReference>
<accession>A0A938YH56</accession>
<dbReference type="InterPro" id="IPR004013">
    <property type="entry name" value="PHP_dom"/>
</dbReference>
<organism evidence="2 3">
    <name type="scientific">Nakamurella flavida</name>
    <dbReference type="NCBI Taxonomy" id="363630"/>
    <lineage>
        <taxon>Bacteria</taxon>
        <taxon>Bacillati</taxon>
        <taxon>Actinomycetota</taxon>
        <taxon>Actinomycetes</taxon>
        <taxon>Nakamurellales</taxon>
        <taxon>Nakamurellaceae</taxon>
        <taxon>Nakamurella</taxon>
    </lineage>
</organism>
<evidence type="ECO:0000313" key="2">
    <source>
        <dbReference type="EMBL" id="MBM9474984.1"/>
    </source>
</evidence>
<dbReference type="Pfam" id="PF02811">
    <property type="entry name" value="PHP"/>
    <property type="match status" value="1"/>
</dbReference>
<dbReference type="CDD" id="cd07438">
    <property type="entry name" value="PHP_HisPPase_AMP"/>
    <property type="match status" value="1"/>
</dbReference>
<dbReference type="Gene3D" id="1.10.150.650">
    <property type="match status" value="1"/>
</dbReference>
<dbReference type="GO" id="GO:0035312">
    <property type="term" value="F:5'-3' DNA exonuclease activity"/>
    <property type="evidence" value="ECO:0007669"/>
    <property type="project" value="TreeGrafter"/>
</dbReference>
<comment type="caution">
    <text evidence="2">The sequence shown here is derived from an EMBL/GenBank/DDBJ whole genome shotgun (WGS) entry which is preliminary data.</text>
</comment>
<dbReference type="PANTHER" id="PTHR42924:SF3">
    <property type="entry name" value="POLYMERASE_HISTIDINOL PHOSPHATASE N-TERMINAL DOMAIN-CONTAINING PROTEIN"/>
    <property type="match status" value="1"/>
</dbReference>